<dbReference type="EMBL" id="JACJII010000001">
    <property type="protein sequence ID" value="MBA9003346.1"/>
    <property type="molecule type" value="Genomic_DNA"/>
</dbReference>
<comment type="caution">
    <text evidence="2">The sequence shown here is derived from an EMBL/GenBank/DDBJ whole genome shotgun (WGS) entry which is preliminary data.</text>
</comment>
<evidence type="ECO:0000313" key="2">
    <source>
        <dbReference type="EMBL" id="MBA9003346.1"/>
    </source>
</evidence>
<feature type="compositionally biased region" description="Basic and acidic residues" evidence="1">
    <location>
        <begin position="46"/>
        <end position="55"/>
    </location>
</feature>
<gene>
    <name evidence="2" type="ORF">HNR21_002228</name>
</gene>
<sequence>MRTISSSNANVVDPPQTGHGVPRRENDHRKQHPFPPAVRSAGFTSADDRQSSQSA</sequence>
<accession>A0A7W3R859</accession>
<feature type="compositionally biased region" description="Polar residues" evidence="1">
    <location>
        <begin position="1"/>
        <end position="10"/>
    </location>
</feature>
<keyword evidence="3" id="KW-1185">Reference proteome</keyword>
<name>A0A7W3R859_9ACTN</name>
<evidence type="ECO:0000256" key="1">
    <source>
        <dbReference type="SAM" id="MobiDB-lite"/>
    </source>
</evidence>
<proteinExistence type="predicted"/>
<protein>
    <submittedName>
        <fullName evidence="2">Uncharacterized protein</fullName>
    </submittedName>
</protein>
<dbReference type="AlphaFoldDB" id="A0A7W3R859"/>
<dbReference type="Proteomes" id="UP000539313">
    <property type="component" value="Unassembled WGS sequence"/>
</dbReference>
<organism evidence="2 3">
    <name type="scientific">Thermomonospora cellulosilytica</name>
    <dbReference type="NCBI Taxonomy" id="1411118"/>
    <lineage>
        <taxon>Bacteria</taxon>
        <taxon>Bacillati</taxon>
        <taxon>Actinomycetota</taxon>
        <taxon>Actinomycetes</taxon>
        <taxon>Streptosporangiales</taxon>
        <taxon>Thermomonosporaceae</taxon>
        <taxon>Thermomonospora</taxon>
    </lineage>
</organism>
<reference evidence="2 3" key="1">
    <citation type="submission" date="2020-08" db="EMBL/GenBank/DDBJ databases">
        <title>Sequencing the genomes of 1000 actinobacteria strains.</title>
        <authorList>
            <person name="Klenk H.-P."/>
        </authorList>
    </citation>
    <scope>NUCLEOTIDE SEQUENCE [LARGE SCALE GENOMIC DNA]</scope>
    <source>
        <strain evidence="2 3">DSM 45823</strain>
    </source>
</reference>
<feature type="region of interest" description="Disordered" evidence="1">
    <location>
        <begin position="1"/>
        <end position="55"/>
    </location>
</feature>
<evidence type="ECO:0000313" key="3">
    <source>
        <dbReference type="Proteomes" id="UP000539313"/>
    </source>
</evidence>